<reference evidence="1 2" key="1">
    <citation type="submission" date="2017-06" db="EMBL/GenBank/DDBJ databases">
        <title>Cmopartive genomic analysis of Ambrosia Fusariam Clade fungi.</title>
        <authorList>
            <person name="Stajich J.E."/>
            <person name="Carrillo J."/>
            <person name="Kijimoto T."/>
            <person name="Eskalen A."/>
            <person name="O'Donnell K."/>
            <person name="Kasson M."/>
        </authorList>
    </citation>
    <scope>NUCLEOTIDE SEQUENCE [LARGE SCALE GENOMIC DNA]</scope>
    <source>
        <strain evidence="1 2">NRRL 20438</strain>
    </source>
</reference>
<gene>
    <name evidence="1" type="ORF">CDV31_016433</name>
</gene>
<proteinExistence type="predicted"/>
<evidence type="ECO:0000313" key="2">
    <source>
        <dbReference type="Proteomes" id="UP000288429"/>
    </source>
</evidence>
<protein>
    <submittedName>
        <fullName evidence="1">Uncharacterized protein</fullName>
    </submittedName>
</protein>
<organism evidence="1 2">
    <name type="scientific">Fusarium ambrosium</name>
    <dbReference type="NCBI Taxonomy" id="131363"/>
    <lineage>
        <taxon>Eukaryota</taxon>
        <taxon>Fungi</taxon>
        <taxon>Dikarya</taxon>
        <taxon>Ascomycota</taxon>
        <taxon>Pezizomycotina</taxon>
        <taxon>Sordariomycetes</taxon>
        <taxon>Hypocreomycetidae</taxon>
        <taxon>Hypocreales</taxon>
        <taxon>Nectriaceae</taxon>
        <taxon>Fusarium</taxon>
        <taxon>Fusarium solani species complex</taxon>
    </lineage>
</organism>
<keyword evidence="2" id="KW-1185">Reference proteome</keyword>
<evidence type="ECO:0000313" key="1">
    <source>
        <dbReference type="EMBL" id="RSL86225.1"/>
    </source>
</evidence>
<sequence>MVPELWKLAKGNLSDVREVPRTNQKKWYWVPIPVVIGTVARRARIYTGMLCAANKFPPQNITSNTISYPQQVSRPFDQLLARKGDHSRDVHNGGGRVELAIGLKELIQAVVVRIKKSGALSVLSDRPG</sequence>
<accession>A0A428S8S4</accession>
<comment type="caution">
    <text evidence="1">The sequence shown here is derived from an EMBL/GenBank/DDBJ whole genome shotgun (WGS) entry which is preliminary data.</text>
</comment>
<name>A0A428S8S4_9HYPO</name>
<dbReference type="Proteomes" id="UP000288429">
    <property type="component" value="Unassembled WGS sequence"/>
</dbReference>
<dbReference type="EMBL" id="NIZV01000537">
    <property type="protein sequence ID" value="RSL86225.1"/>
    <property type="molecule type" value="Genomic_DNA"/>
</dbReference>
<dbReference type="AlphaFoldDB" id="A0A428S8S4"/>